<dbReference type="InterPro" id="IPR023100">
    <property type="entry name" value="D-aminoacylase_insert_dom_sf"/>
</dbReference>
<dbReference type="Gene3D" id="3.30.1490.130">
    <property type="entry name" value="D-aminoacylase. Domain 3"/>
    <property type="match status" value="1"/>
</dbReference>
<dbReference type="NCBIfam" id="NF006560">
    <property type="entry name" value="PRK09061.1"/>
    <property type="match status" value="1"/>
</dbReference>
<name>A0A7V8SVN7_9BACT</name>
<dbReference type="GO" id="GO:0016811">
    <property type="term" value="F:hydrolase activity, acting on carbon-nitrogen (but not peptide) bonds, in linear amides"/>
    <property type="evidence" value="ECO:0007669"/>
    <property type="project" value="InterPro"/>
</dbReference>
<dbReference type="InterPro" id="IPR013108">
    <property type="entry name" value="Amidohydro_3"/>
</dbReference>
<accession>A0A7V8SVN7</accession>
<dbReference type="PANTHER" id="PTHR11647:SF1">
    <property type="entry name" value="COLLAPSIN RESPONSE MEDIATOR PROTEIN"/>
    <property type="match status" value="1"/>
</dbReference>
<reference evidence="2" key="1">
    <citation type="submission" date="2020-06" db="EMBL/GenBank/DDBJ databases">
        <title>Legume-microbial interactions unlock mineral nutrients during tropical forest succession.</title>
        <authorList>
            <person name="Epihov D.Z."/>
        </authorList>
    </citation>
    <scope>NUCLEOTIDE SEQUENCE [LARGE SCALE GENOMIC DNA]</scope>
    <source>
        <strain evidence="2">Pan2503</strain>
    </source>
</reference>
<dbReference type="SUPFAM" id="SSF51556">
    <property type="entry name" value="Metallo-dependent hydrolases"/>
    <property type="match status" value="1"/>
</dbReference>
<feature type="domain" description="Amidohydrolase 3" evidence="1">
    <location>
        <begin position="60"/>
        <end position="294"/>
    </location>
</feature>
<dbReference type="Proteomes" id="UP000567293">
    <property type="component" value="Unassembled WGS sequence"/>
</dbReference>
<gene>
    <name evidence="2" type="ORF">HRJ53_03535</name>
</gene>
<dbReference type="Gene3D" id="3.20.20.140">
    <property type="entry name" value="Metal-dependent hydrolases"/>
    <property type="match status" value="1"/>
</dbReference>
<dbReference type="InterPro" id="IPR032466">
    <property type="entry name" value="Metal_Hydrolase"/>
</dbReference>
<sequence length="463" mass="50162">MRLLLLLFPSLLVAQNYDVVLRGGRVMDPESGLDAIRNVGIRGTKIAAISTAQLRGRIDIDATGLVVAPGFIDLHQHSQTPEAYRYKAMDGVTTALELEVGVSPVSDWYAAREGKSLINFGASSGHIPARMAVMHDSGTTLLPRDAAMNRPATPEEQRLIEAAVQKGLDEGALGMGLGIAYTPTAGVDEVLSLFYLAAKFKRPVFVHMRAGNVVTSLQEVITDAAAASVPLHIVHLNSAATVQTPQALRIIDGARTSGLDVTTEAYPYTASMTEITSAAYSGWENRPPEDFARLLWPPTGERLTRESFERYRRQGGFVAQFGNTEEMLKMVLAHPSVMVASDGIIENRIGHPRAAGTYARVLGKYVRDDKALPLMDAISKSSLMPARRLERMSPQMRQKGRLKVGADADISVFDSNLVIDRATFQNAGQYSAGFRYVLVEGTFVVRGGKLQEGAAPGQAVRAR</sequence>
<dbReference type="InterPro" id="IPR050378">
    <property type="entry name" value="Metallo-dep_Hydrolases_sf"/>
</dbReference>
<dbReference type="InterPro" id="IPR011059">
    <property type="entry name" value="Metal-dep_hydrolase_composite"/>
</dbReference>
<dbReference type="Gene3D" id="2.30.40.10">
    <property type="entry name" value="Urease, subunit C, domain 1"/>
    <property type="match status" value="1"/>
</dbReference>
<protein>
    <submittedName>
        <fullName evidence="2">Amidohydrolase family protein</fullName>
    </submittedName>
</protein>
<dbReference type="AlphaFoldDB" id="A0A7V8SVN7"/>
<evidence type="ECO:0000313" key="2">
    <source>
        <dbReference type="EMBL" id="MBA0084046.1"/>
    </source>
</evidence>
<dbReference type="SUPFAM" id="SSF51338">
    <property type="entry name" value="Composite domain of metallo-dependent hydrolases"/>
    <property type="match status" value="1"/>
</dbReference>
<feature type="domain" description="Amidohydrolase 3" evidence="1">
    <location>
        <begin position="332"/>
        <end position="445"/>
    </location>
</feature>
<comment type="caution">
    <text evidence="2">The sequence shown here is derived from an EMBL/GenBank/DDBJ whole genome shotgun (WGS) entry which is preliminary data.</text>
</comment>
<dbReference type="Pfam" id="PF07969">
    <property type="entry name" value="Amidohydro_3"/>
    <property type="match status" value="2"/>
</dbReference>
<proteinExistence type="predicted"/>
<keyword evidence="3" id="KW-1185">Reference proteome</keyword>
<dbReference type="EMBL" id="JACDQQ010000344">
    <property type="protein sequence ID" value="MBA0084046.1"/>
    <property type="molecule type" value="Genomic_DNA"/>
</dbReference>
<dbReference type="PANTHER" id="PTHR11647">
    <property type="entry name" value="HYDRANTOINASE/DIHYDROPYRIMIDINASE FAMILY MEMBER"/>
    <property type="match status" value="1"/>
</dbReference>
<organism evidence="2 3">
    <name type="scientific">Candidatus Acidiferrum panamense</name>
    <dbReference type="NCBI Taxonomy" id="2741543"/>
    <lineage>
        <taxon>Bacteria</taxon>
        <taxon>Pseudomonadati</taxon>
        <taxon>Acidobacteriota</taxon>
        <taxon>Terriglobia</taxon>
        <taxon>Candidatus Acidiferrales</taxon>
        <taxon>Candidatus Acidiferrum</taxon>
    </lineage>
</organism>
<evidence type="ECO:0000259" key="1">
    <source>
        <dbReference type="Pfam" id="PF07969"/>
    </source>
</evidence>
<evidence type="ECO:0000313" key="3">
    <source>
        <dbReference type="Proteomes" id="UP000567293"/>
    </source>
</evidence>